<name>A0A897N554_9EURY</name>
<proteinExistence type="predicted"/>
<organism evidence="1 2">
    <name type="scientific">Halapricum desulfuricans</name>
    <dbReference type="NCBI Taxonomy" id="2841257"/>
    <lineage>
        <taxon>Archaea</taxon>
        <taxon>Methanobacteriati</taxon>
        <taxon>Methanobacteriota</taxon>
        <taxon>Stenosarchaea group</taxon>
        <taxon>Halobacteria</taxon>
        <taxon>Halobacteriales</taxon>
        <taxon>Haloarculaceae</taxon>
        <taxon>Halapricum</taxon>
    </lineage>
</organism>
<evidence type="ECO:0000313" key="1">
    <source>
        <dbReference type="EMBL" id="QSG06373.1"/>
    </source>
</evidence>
<dbReference type="EMBL" id="CP064787">
    <property type="protein sequence ID" value="QSG06373.1"/>
    <property type="molecule type" value="Genomic_DNA"/>
</dbReference>
<reference evidence="1" key="1">
    <citation type="submission" date="2020-11" db="EMBL/GenBank/DDBJ databases">
        <title>Carbohydrate-dependent, anaerobic sulfur respiration: A novel catabolism in halophilic archaea.</title>
        <authorList>
            <person name="Sorokin D.Y."/>
            <person name="Messina E."/>
            <person name="Smedile F."/>
            <person name="La Cono V."/>
            <person name="Hallsworth J.E."/>
            <person name="Yakimov M.M."/>
        </authorList>
    </citation>
    <scope>NUCLEOTIDE SEQUENCE</scope>
    <source>
        <strain evidence="1">HSR12-1</strain>
    </source>
</reference>
<gene>
    <name evidence="1" type="ORF">HSR121_2041</name>
</gene>
<accession>A0A897N554</accession>
<evidence type="ECO:0000313" key="2">
    <source>
        <dbReference type="Proteomes" id="UP000663525"/>
    </source>
</evidence>
<sequence length="56" mass="6831">MLDYVRYDKEDFDNMRKRMTDWAEASDYPTYIFIGVSNRVINEVEADVKEQFRDDE</sequence>
<dbReference type="Proteomes" id="UP000663525">
    <property type="component" value="Chromosome"/>
</dbReference>
<protein>
    <submittedName>
        <fullName evidence="1">Uncharacterized protein</fullName>
    </submittedName>
</protein>
<dbReference type="AlphaFoldDB" id="A0A897N554"/>